<evidence type="ECO:0000256" key="2">
    <source>
        <dbReference type="SAM" id="Phobius"/>
    </source>
</evidence>
<evidence type="ECO:0000313" key="4">
    <source>
        <dbReference type="Proteomes" id="UP000433883"/>
    </source>
</evidence>
<name>A0A8H3U1N3_VENIN</name>
<dbReference type="Proteomes" id="UP000433883">
    <property type="component" value="Unassembled WGS sequence"/>
</dbReference>
<dbReference type="EMBL" id="WNWQ01001428">
    <property type="protein sequence ID" value="KAE9961567.1"/>
    <property type="molecule type" value="Genomic_DNA"/>
</dbReference>
<feature type="transmembrane region" description="Helical" evidence="2">
    <location>
        <begin position="43"/>
        <end position="64"/>
    </location>
</feature>
<dbReference type="AlphaFoldDB" id="A0A8H3U1N3"/>
<evidence type="ECO:0008006" key="5">
    <source>
        <dbReference type="Google" id="ProtNLM"/>
    </source>
</evidence>
<proteinExistence type="predicted"/>
<evidence type="ECO:0000313" key="3">
    <source>
        <dbReference type="EMBL" id="KAE9961567.1"/>
    </source>
</evidence>
<reference evidence="3 4" key="1">
    <citation type="submission" date="2019-11" db="EMBL/GenBank/DDBJ databases">
        <title>Venturia inaequalis Genome Resource.</title>
        <authorList>
            <person name="Lichtner F.J."/>
        </authorList>
    </citation>
    <scope>NUCLEOTIDE SEQUENCE [LARGE SCALE GENOMIC DNA]</scope>
    <source>
        <strain evidence="3">Bline_iso_100314</strain>
    </source>
</reference>
<feature type="compositionally biased region" description="Low complexity" evidence="1">
    <location>
        <begin position="153"/>
        <end position="168"/>
    </location>
</feature>
<keyword evidence="2" id="KW-1133">Transmembrane helix</keyword>
<feature type="region of interest" description="Disordered" evidence="1">
    <location>
        <begin position="145"/>
        <end position="169"/>
    </location>
</feature>
<feature type="transmembrane region" description="Helical" evidence="2">
    <location>
        <begin position="12"/>
        <end position="31"/>
    </location>
</feature>
<evidence type="ECO:0000256" key="1">
    <source>
        <dbReference type="SAM" id="MobiDB-lite"/>
    </source>
</evidence>
<dbReference type="PANTHER" id="PTHR37013:SF4">
    <property type="entry name" value="INTEGRAL MEMBRANE PROTEIN"/>
    <property type="match status" value="1"/>
</dbReference>
<dbReference type="PANTHER" id="PTHR37013">
    <property type="entry name" value="INTEGRAL MEMBRANE PROTEIN (AFU_ORTHOLOGUE AFUA_1G05950)-RELATED"/>
    <property type="match status" value="1"/>
</dbReference>
<keyword evidence="2" id="KW-0812">Transmembrane</keyword>
<accession>A0A8H3U1N3</accession>
<sequence length="215" mass="23889">MFEVTSQTEIIFAVQELLISTLYVYLFIKFMQHGTSKPQMRSTLSLLIFAEALSLCCDLISVTLLYRNLFLARIAVESLIYIIKLKIEFVVLNRLTMLVKHHANPLPSLSSTPTEEDFSNVGGHSILQGFTETFAPFATLDEKKNAAESRKASTQPSQSSPSPLVGQSKKTPAFITRSALVDHKSDDAIASLISTASMVALERQYLGRFDESHQV</sequence>
<gene>
    <name evidence="3" type="ORF">BLS_001760</name>
</gene>
<keyword evidence="2" id="KW-0472">Membrane</keyword>
<comment type="caution">
    <text evidence="3">The sequence shown here is derived from an EMBL/GenBank/DDBJ whole genome shotgun (WGS) entry which is preliminary data.</text>
</comment>
<protein>
    <recommendedName>
        <fullName evidence="5">Transmembrane protein</fullName>
    </recommendedName>
</protein>
<organism evidence="3 4">
    <name type="scientific">Venturia inaequalis</name>
    <name type="common">Apple scab fungus</name>
    <dbReference type="NCBI Taxonomy" id="5025"/>
    <lineage>
        <taxon>Eukaryota</taxon>
        <taxon>Fungi</taxon>
        <taxon>Dikarya</taxon>
        <taxon>Ascomycota</taxon>
        <taxon>Pezizomycotina</taxon>
        <taxon>Dothideomycetes</taxon>
        <taxon>Pleosporomycetidae</taxon>
        <taxon>Venturiales</taxon>
        <taxon>Venturiaceae</taxon>
        <taxon>Venturia</taxon>
    </lineage>
</organism>